<dbReference type="SUPFAM" id="SSF109854">
    <property type="entry name" value="DinB/YfiT-like putative metalloenzymes"/>
    <property type="match status" value="1"/>
</dbReference>
<feature type="domain" description="DinB-like" evidence="1">
    <location>
        <begin position="2"/>
        <end position="112"/>
    </location>
</feature>
<protein>
    <recommendedName>
        <fullName evidence="1">DinB-like domain-containing protein</fullName>
    </recommendedName>
</protein>
<dbReference type="Gene3D" id="1.20.120.450">
    <property type="entry name" value="dinb family like domain"/>
    <property type="match status" value="1"/>
</dbReference>
<evidence type="ECO:0000259" key="1">
    <source>
        <dbReference type="Pfam" id="PF12867"/>
    </source>
</evidence>
<dbReference type="InterPro" id="IPR024775">
    <property type="entry name" value="DinB-like"/>
</dbReference>
<proteinExistence type="predicted"/>
<name>A0A3B0V541_9ZZZZ</name>
<accession>A0A3B0V541</accession>
<dbReference type="Pfam" id="PF12867">
    <property type="entry name" value="DinB_2"/>
    <property type="match status" value="1"/>
</dbReference>
<organism evidence="2">
    <name type="scientific">hydrothermal vent metagenome</name>
    <dbReference type="NCBI Taxonomy" id="652676"/>
    <lineage>
        <taxon>unclassified sequences</taxon>
        <taxon>metagenomes</taxon>
        <taxon>ecological metagenomes</taxon>
    </lineage>
</organism>
<reference evidence="2" key="1">
    <citation type="submission" date="2018-06" db="EMBL/GenBank/DDBJ databases">
        <authorList>
            <person name="Zhirakovskaya E."/>
        </authorList>
    </citation>
    <scope>NUCLEOTIDE SEQUENCE</scope>
</reference>
<sequence>EEGKWTIKELIQHIIDAERVLSYRALRFSRNDTTNLQGFDEDWYVENSNGNDRDFDELLSEFSLVRKATISLFKSFSNKMLTNIGSANGSDISVRALGFIIAGHQIHHLNIIKEKYL</sequence>
<dbReference type="AlphaFoldDB" id="A0A3B0V541"/>
<evidence type="ECO:0000313" key="2">
    <source>
        <dbReference type="EMBL" id="VAW27076.1"/>
    </source>
</evidence>
<dbReference type="InterPro" id="IPR034660">
    <property type="entry name" value="DinB/YfiT-like"/>
</dbReference>
<dbReference type="EMBL" id="UOER01000676">
    <property type="protein sequence ID" value="VAW27076.1"/>
    <property type="molecule type" value="Genomic_DNA"/>
</dbReference>
<feature type="non-terminal residue" evidence="2">
    <location>
        <position position="1"/>
    </location>
</feature>
<gene>
    <name evidence="2" type="ORF">MNBD_BACTEROID04-1118</name>
</gene>